<dbReference type="RefSeq" id="WP_132026461.1">
    <property type="nucleotide sequence ID" value="NZ_CP068564.1"/>
</dbReference>
<comment type="similarity">
    <text evidence="2 9">Belongs to the MGMT family.</text>
</comment>
<proteinExistence type="inferred from homology"/>
<comment type="catalytic activity">
    <reaction evidence="1 9">
        <text>a 4-O-methyl-thymidine in DNA + L-cysteinyl-[protein] = a thymidine in DNA + S-methyl-L-cysteinyl-[protein]</text>
        <dbReference type="Rhea" id="RHEA:53428"/>
        <dbReference type="Rhea" id="RHEA-COMP:10131"/>
        <dbReference type="Rhea" id="RHEA-COMP:10132"/>
        <dbReference type="Rhea" id="RHEA-COMP:13555"/>
        <dbReference type="Rhea" id="RHEA-COMP:13556"/>
        <dbReference type="ChEBI" id="CHEBI:29950"/>
        <dbReference type="ChEBI" id="CHEBI:82612"/>
        <dbReference type="ChEBI" id="CHEBI:137386"/>
        <dbReference type="ChEBI" id="CHEBI:137387"/>
        <dbReference type="EC" id="2.1.1.63"/>
    </reaction>
</comment>
<dbReference type="EMBL" id="SMAE01000003">
    <property type="protein sequence ID" value="TCS90801.1"/>
    <property type="molecule type" value="Genomic_DNA"/>
</dbReference>
<organism evidence="12 13">
    <name type="scientific">Keratinibaculum paraultunense</name>
    <dbReference type="NCBI Taxonomy" id="1278232"/>
    <lineage>
        <taxon>Bacteria</taxon>
        <taxon>Bacillati</taxon>
        <taxon>Bacillota</taxon>
        <taxon>Tissierellia</taxon>
        <taxon>Tissierellales</taxon>
        <taxon>Tepidimicrobiaceae</taxon>
        <taxon>Keratinibaculum</taxon>
    </lineage>
</organism>
<protein>
    <recommendedName>
        <fullName evidence="9">Methylated-DNA--protein-cysteine methyltransferase</fullName>
        <ecNumber evidence="9">2.1.1.63</ecNumber>
    </recommendedName>
    <alternativeName>
        <fullName evidence="9">6-O-methylguanine-DNA methyltransferase</fullName>
        <shortName evidence="9">MGMT</shortName>
    </alternativeName>
    <alternativeName>
        <fullName evidence="9">O-6-methylguanine-DNA-alkyltransferase</fullName>
    </alternativeName>
</protein>
<name>A0A4R3KYW5_9FIRM</name>
<dbReference type="GO" id="GO:0032259">
    <property type="term" value="P:methylation"/>
    <property type="evidence" value="ECO:0007669"/>
    <property type="project" value="UniProtKB-KW"/>
</dbReference>
<keyword evidence="3 9" id="KW-0963">Cytoplasm</keyword>
<evidence type="ECO:0000313" key="13">
    <source>
        <dbReference type="Proteomes" id="UP000294567"/>
    </source>
</evidence>
<comment type="miscellaneous">
    <text evidence="9">This enzyme catalyzes only one turnover and therefore is not strictly catalytic. According to one definition, an enzyme is a biocatalyst that acts repeatedly and over many reaction cycles.</text>
</comment>
<dbReference type="PANTHER" id="PTHR10815">
    <property type="entry name" value="METHYLATED-DNA--PROTEIN-CYSTEINE METHYLTRANSFERASE"/>
    <property type="match status" value="1"/>
</dbReference>
<dbReference type="GO" id="GO:0005737">
    <property type="term" value="C:cytoplasm"/>
    <property type="evidence" value="ECO:0007669"/>
    <property type="project" value="UniProtKB-SubCell"/>
</dbReference>
<dbReference type="PANTHER" id="PTHR10815:SF5">
    <property type="entry name" value="METHYLATED-DNA--PROTEIN-CYSTEINE METHYLTRANSFERASE"/>
    <property type="match status" value="1"/>
</dbReference>
<evidence type="ECO:0000256" key="6">
    <source>
        <dbReference type="ARBA" id="ARBA00022763"/>
    </source>
</evidence>
<dbReference type="InterPro" id="IPR036631">
    <property type="entry name" value="MGMT_N_sf"/>
</dbReference>
<evidence type="ECO:0000259" key="11">
    <source>
        <dbReference type="Pfam" id="PF02870"/>
    </source>
</evidence>
<comment type="caution">
    <text evidence="12">The sequence shown here is derived from an EMBL/GenBank/DDBJ whole genome shotgun (WGS) entry which is preliminary data.</text>
</comment>
<dbReference type="InterPro" id="IPR001497">
    <property type="entry name" value="MethylDNA_cys_MeTrfase_AS"/>
</dbReference>
<dbReference type="FunFam" id="1.10.10.10:FF:000214">
    <property type="entry name" value="Methylated-DNA--protein-cysteine methyltransferase"/>
    <property type="match status" value="1"/>
</dbReference>
<keyword evidence="7 9" id="KW-0234">DNA repair</keyword>
<keyword evidence="6 9" id="KW-0227">DNA damage</keyword>
<dbReference type="OrthoDB" id="9802228at2"/>
<evidence type="ECO:0000259" key="10">
    <source>
        <dbReference type="Pfam" id="PF01035"/>
    </source>
</evidence>
<comment type="catalytic activity">
    <reaction evidence="8 9">
        <text>a 6-O-methyl-2'-deoxyguanosine in DNA + L-cysteinyl-[protein] = S-methyl-L-cysteinyl-[protein] + a 2'-deoxyguanosine in DNA</text>
        <dbReference type="Rhea" id="RHEA:24000"/>
        <dbReference type="Rhea" id="RHEA-COMP:10131"/>
        <dbReference type="Rhea" id="RHEA-COMP:10132"/>
        <dbReference type="Rhea" id="RHEA-COMP:11367"/>
        <dbReference type="Rhea" id="RHEA-COMP:11368"/>
        <dbReference type="ChEBI" id="CHEBI:29950"/>
        <dbReference type="ChEBI" id="CHEBI:82612"/>
        <dbReference type="ChEBI" id="CHEBI:85445"/>
        <dbReference type="ChEBI" id="CHEBI:85448"/>
        <dbReference type="EC" id="2.1.1.63"/>
    </reaction>
</comment>
<evidence type="ECO:0000256" key="4">
    <source>
        <dbReference type="ARBA" id="ARBA00022603"/>
    </source>
</evidence>
<evidence type="ECO:0000256" key="8">
    <source>
        <dbReference type="ARBA" id="ARBA00049348"/>
    </source>
</evidence>
<dbReference type="GO" id="GO:0006307">
    <property type="term" value="P:DNA alkylation repair"/>
    <property type="evidence" value="ECO:0007669"/>
    <property type="project" value="UniProtKB-UniRule"/>
</dbReference>
<dbReference type="EC" id="2.1.1.63" evidence="9"/>
<accession>A0A4R3KYW5</accession>
<evidence type="ECO:0000256" key="3">
    <source>
        <dbReference type="ARBA" id="ARBA00022490"/>
    </source>
</evidence>
<reference evidence="12 13" key="1">
    <citation type="submission" date="2019-03" db="EMBL/GenBank/DDBJ databases">
        <title>Genomic Encyclopedia of Type Strains, Phase IV (KMG-IV): sequencing the most valuable type-strain genomes for metagenomic binning, comparative biology and taxonomic classification.</title>
        <authorList>
            <person name="Goeker M."/>
        </authorList>
    </citation>
    <scope>NUCLEOTIDE SEQUENCE [LARGE SCALE GENOMIC DNA]</scope>
    <source>
        <strain evidence="12 13">DSM 26752</strain>
    </source>
</reference>
<dbReference type="SUPFAM" id="SSF53155">
    <property type="entry name" value="Methylated DNA-protein cysteine methyltransferase domain"/>
    <property type="match status" value="1"/>
</dbReference>
<dbReference type="Pfam" id="PF02870">
    <property type="entry name" value="Methyltransf_1N"/>
    <property type="match status" value="1"/>
</dbReference>
<sequence length="163" mass="18430">MKIVYDTYDSPIGLIHVVVDEIGVKKVSLFKEDWEDYLTENADIKLDKQTCKDVVIQLDEYFNKKRKNFQLPLSIEGTEFRIKVWNALGEIPYGEVRSYLQIAEAIGNPKAVRAVGQANKANQLPIIIPCHRVIGKNGDLVGFAGDKINVKRFLLELEGAIKI</sequence>
<dbReference type="PROSITE" id="PS00374">
    <property type="entry name" value="MGMT"/>
    <property type="match status" value="1"/>
</dbReference>
<keyword evidence="4 9" id="KW-0489">Methyltransferase</keyword>
<keyword evidence="5 9" id="KW-0808">Transferase</keyword>
<evidence type="ECO:0000256" key="2">
    <source>
        <dbReference type="ARBA" id="ARBA00008711"/>
    </source>
</evidence>
<dbReference type="Gene3D" id="1.10.10.10">
    <property type="entry name" value="Winged helix-like DNA-binding domain superfamily/Winged helix DNA-binding domain"/>
    <property type="match status" value="1"/>
</dbReference>
<dbReference type="AlphaFoldDB" id="A0A4R3KYW5"/>
<feature type="domain" description="Methylguanine DNA methyltransferase ribonuclease-like" evidence="11">
    <location>
        <begin position="3"/>
        <end position="75"/>
    </location>
</feature>
<dbReference type="InterPro" id="IPR036388">
    <property type="entry name" value="WH-like_DNA-bd_sf"/>
</dbReference>
<gene>
    <name evidence="12" type="ORF">EDD65_103111</name>
</gene>
<comment type="subcellular location">
    <subcellularLocation>
        <location evidence="9">Cytoplasm</location>
    </subcellularLocation>
</comment>
<dbReference type="CDD" id="cd06445">
    <property type="entry name" value="ATase"/>
    <property type="match status" value="1"/>
</dbReference>
<dbReference type="Gene3D" id="3.30.160.70">
    <property type="entry name" value="Methylated DNA-protein cysteine methyltransferase domain"/>
    <property type="match status" value="1"/>
</dbReference>
<feature type="active site" description="Nucleophile; methyl group acceptor" evidence="9">
    <location>
        <position position="130"/>
    </location>
</feature>
<dbReference type="Proteomes" id="UP000294567">
    <property type="component" value="Unassembled WGS sequence"/>
</dbReference>
<dbReference type="NCBIfam" id="TIGR00589">
    <property type="entry name" value="ogt"/>
    <property type="match status" value="1"/>
</dbReference>
<dbReference type="InterPro" id="IPR014048">
    <property type="entry name" value="MethylDNA_cys_MeTrfase_DNA-bd"/>
</dbReference>
<evidence type="ECO:0000256" key="7">
    <source>
        <dbReference type="ARBA" id="ARBA00023204"/>
    </source>
</evidence>
<dbReference type="HAMAP" id="MF_00772">
    <property type="entry name" value="OGT"/>
    <property type="match status" value="1"/>
</dbReference>
<dbReference type="Pfam" id="PF01035">
    <property type="entry name" value="DNA_binding_1"/>
    <property type="match status" value="1"/>
</dbReference>
<dbReference type="SUPFAM" id="SSF46767">
    <property type="entry name" value="Methylated DNA-protein cysteine methyltransferase, C-terminal domain"/>
    <property type="match status" value="1"/>
</dbReference>
<dbReference type="InterPro" id="IPR008332">
    <property type="entry name" value="MethylG_MeTrfase_N"/>
</dbReference>
<evidence type="ECO:0000256" key="1">
    <source>
        <dbReference type="ARBA" id="ARBA00001286"/>
    </source>
</evidence>
<dbReference type="InterPro" id="IPR036217">
    <property type="entry name" value="MethylDNA_cys_MeTrfase_DNAb"/>
</dbReference>
<feature type="domain" description="Methylated-DNA-[protein]-cysteine S-methyltransferase DNA binding" evidence="10">
    <location>
        <begin position="79"/>
        <end position="160"/>
    </location>
</feature>
<dbReference type="InterPro" id="IPR023546">
    <property type="entry name" value="MGMT"/>
</dbReference>
<evidence type="ECO:0000256" key="5">
    <source>
        <dbReference type="ARBA" id="ARBA00022679"/>
    </source>
</evidence>
<evidence type="ECO:0000256" key="9">
    <source>
        <dbReference type="HAMAP-Rule" id="MF_00772"/>
    </source>
</evidence>
<evidence type="ECO:0000313" key="12">
    <source>
        <dbReference type="EMBL" id="TCS90801.1"/>
    </source>
</evidence>
<keyword evidence="13" id="KW-1185">Reference proteome</keyword>
<dbReference type="GO" id="GO:0003908">
    <property type="term" value="F:methylated-DNA-[protein]-cysteine S-methyltransferase activity"/>
    <property type="evidence" value="ECO:0007669"/>
    <property type="project" value="UniProtKB-UniRule"/>
</dbReference>
<comment type="function">
    <text evidence="9">Involved in the cellular defense against the biological effects of O6-methylguanine (O6-MeG) and O4-methylthymine (O4-MeT) in DNA. Repairs the methylated nucleobase in DNA by stoichiometrically transferring the methyl group to a cysteine residue in the enzyme. This is a suicide reaction: the enzyme is irreversibly inactivated.</text>
</comment>